<dbReference type="EMBL" id="RLIH01000009">
    <property type="protein sequence ID" value="RVU54512.1"/>
    <property type="molecule type" value="Genomic_DNA"/>
</dbReference>
<proteinExistence type="predicted"/>
<evidence type="ECO:0000313" key="2">
    <source>
        <dbReference type="EMBL" id="RVU54512.1"/>
    </source>
</evidence>
<feature type="transmembrane region" description="Helical" evidence="1">
    <location>
        <begin position="266"/>
        <end position="287"/>
    </location>
</feature>
<keyword evidence="1" id="KW-0812">Transmembrane</keyword>
<feature type="transmembrane region" description="Helical" evidence="1">
    <location>
        <begin position="81"/>
        <end position="100"/>
    </location>
</feature>
<dbReference type="NCBIfam" id="TIGR03082">
    <property type="entry name" value="Gneg_AbrB_dup"/>
    <property type="match status" value="1"/>
</dbReference>
<sequence length="350" mass="37984">MDFLITFGIALVLGIILYKLKVPGGMMVGAILGAAAFNIFTGRADMPDVSKFIAQVIAGAFIGSGMSKNDLNRLPKLFKPILILLFNLLVLNIVMGIVIWKISSLDIITSLMSVVPGGMSDIPLIAEDMGANAGVVATLQFVRMTVGIGIFPTFIQKFDMRFSSDNPNKPFEKETRENIKVKKREYNWIHLGLTLFVAFLGGYIGKRLGVPAGTLSFSMFAVLILKLTTGIGNLTIEMKRFAQLLSGTYIGSGIGLKDVLMLKELLIPVILIVVGYMANCIWTGAILNKVFKIERKEAMLAATPAGASDMALISSDIGVVSVDLIVMQIIRMIFVIAVFPQVITLVVNLF</sequence>
<feature type="transmembrane region" description="Helical" evidence="1">
    <location>
        <begin position="325"/>
        <end position="347"/>
    </location>
</feature>
<dbReference type="PANTHER" id="PTHR38457">
    <property type="entry name" value="REGULATOR ABRB-RELATED"/>
    <property type="match status" value="1"/>
</dbReference>
<feature type="transmembrane region" description="Helical" evidence="1">
    <location>
        <begin position="24"/>
        <end position="40"/>
    </location>
</feature>
<dbReference type="Pfam" id="PF05145">
    <property type="entry name" value="AbrB"/>
    <property type="match status" value="1"/>
</dbReference>
<dbReference type="AlphaFoldDB" id="A0A437S635"/>
<reference evidence="2 3" key="1">
    <citation type="submission" date="2018-11" db="EMBL/GenBank/DDBJ databases">
        <title>Genome sequencing and assembly of Anaerosphaera sp. nov., GS7-6-2.</title>
        <authorList>
            <person name="Rettenmaier R."/>
            <person name="Liebl W."/>
            <person name="Zverlov V."/>
        </authorList>
    </citation>
    <scope>NUCLEOTIDE SEQUENCE [LARGE SCALE GENOMIC DNA]</scope>
    <source>
        <strain evidence="2 3">GS7-6-2</strain>
    </source>
</reference>
<dbReference type="Proteomes" id="UP000288812">
    <property type="component" value="Unassembled WGS sequence"/>
</dbReference>
<feature type="transmembrane region" description="Helical" evidence="1">
    <location>
        <begin position="52"/>
        <end position="69"/>
    </location>
</feature>
<dbReference type="PANTHER" id="PTHR38457:SF1">
    <property type="entry name" value="REGULATOR ABRB-RELATED"/>
    <property type="match status" value="1"/>
</dbReference>
<accession>A0A437S635</accession>
<dbReference type="PIRSF" id="PIRSF038991">
    <property type="entry name" value="Protein_AbrB"/>
    <property type="match status" value="1"/>
</dbReference>
<keyword evidence="1" id="KW-0472">Membrane</keyword>
<name>A0A437S635_9FIRM</name>
<dbReference type="GO" id="GO:0010468">
    <property type="term" value="P:regulation of gene expression"/>
    <property type="evidence" value="ECO:0007669"/>
    <property type="project" value="InterPro"/>
</dbReference>
<evidence type="ECO:0000256" key="1">
    <source>
        <dbReference type="SAM" id="Phobius"/>
    </source>
</evidence>
<dbReference type="GO" id="GO:0016020">
    <property type="term" value="C:membrane"/>
    <property type="evidence" value="ECO:0007669"/>
    <property type="project" value="InterPro"/>
</dbReference>
<dbReference type="InterPro" id="IPR017516">
    <property type="entry name" value="AbrB_dup"/>
</dbReference>
<keyword evidence="1" id="KW-1133">Transmembrane helix</keyword>
<protein>
    <submittedName>
        <fullName evidence="2">Membrane-spanning protein</fullName>
    </submittedName>
</protein>
<keyword evidence="3" id="KW-1185">Reference proteome</keyword>
<organism evidence="2 3">
    <name type="scientific">Anaerosphaera multitolerans</name>
    <dbReference type="NCBI Taxonomy" id="2487351"/>
    <lineage>
        <taxon>Bacteria</taxon>
        <taxon>Bacillati</taxon>
        <taxon>Bacillota</taxon>
        <taxon>Tissierellia</taxon>
        <taxon>Tissierellales</taxon>
        <taxon>Peptoniphilaceae</taxon>
        <taxon>Anaerosphaera</taxon>
    </lineage>
</organism>
<gene>
    <name evidence="2" type="ORF">EF514_07080</name>
</gene>
<dbReference type="RefSeq" id="WP_127724734.1">
    <property type="nucleotide sequence ID" value="NZ_RLIH01000009.1"/>
</dbReference>
<evidence type="ECO:0000313" key="3">
    <source>
        <dbReference type="Proteomes" id="UP000288812"/>
    </source>
</evidence>
<feature type="transmembrane region" description="Helical" evidence="1">
    <location>
        <begin position="210"/>
        <end position="229"/>
    </location>
</feature>
<dbReference type="InterPro" id="IPR007820">
    <property type="entry name" value="AbrB_fam"/>
</dbReference>
<feature type="transmembrane region" description="Helical" evidence="1">
    <location>
        <begin position="186"/>
        <end position="204"/>
    </location>
</feature>
<comment type="caution">
    <text evidence="2">The sequence shown here is derived from an EMBL/GenBank/DDBJ whole genome shotgun (WGS) entry which is preliminary data.</text>
</comment>
<dbReference type="OrthoDB" id="5460360at2"/>